<reference evidence="2 3" key="1">
    <citation type="journal article" date="2008" name="Nature">
        <title>The genome of the choanoflagellate Monosiga brevicollis and the origin of metazoans.</title>
        <authorList>
            <consortium name="JGI Sequencing"/>
            <person name="King N."/>
            <person name="Westbrook M.J."/>
            <person name="Young S.L."/>
            <person name="Kuo A."/>
            <person name="Abedin M."/>
            <person name="Chapman J."/>
            <person name="Fairclough S."/>
            <person name="Hellsten U."/>
            <person name="Isogai Y."/>
            <person name="Letunic I."/>
            <person name="Marr M."/>
            <person name="Pincus D."/>
            <person name="Putnam N."/>
            <person name="Rokas A."/>
            <person name="Wright K.J."/>
            <person name="Zuzow R."/>
            <person name="Dirks W."/>
            <person name="Good M."/>
            <person name="Goodstein D."/>
            <person name="Lemons D."/>
            <person name="Li W."/>
            <person name="Lyons J.B."/>
            <person name="Morris A."/>
            <person name="Nichols S."/>
            <person name="Richter D.J."/>
            <person name="Salamov A."/>
            <person name="Bork P."/>
            <person name="Lim W.A."/>
            <person name="Manning G."/>
            <person name="Miller W.T."/>
            <person name="McGinnis W."/>
            <person name="Shapiro H."/>
            <person name="Tjian R."/>
            <person name="Grigoriev I.V."/>
            <person name="Rokhsar D."/>
        </authorList>
    </citation>
    <scope>NUCLEOTIDE SEQUENCE [LARGE SCALE GENOMIC DNA]</scope>
    <source>
        <strain evidence="3">MX1 / ATCC 50154</strain>
    </source>
</reference>
<dbReference type="InterPro" id="IPR053233">
    <property type="entry name" value="ABRA-related"/>
</dbReference>
<dbReference type="SUPFAM" id="SSF51045">
    <property type="entry name" value="WW domain"/>
    <property type="match status" value="1"/>
</dbReference>
<dbReference type="RefSeq" id="XP_001742510.1">
    <property type="nucleotide sequence ID" value="XM_001742458.1"/>
</dbReference>
<dbReference type="PANTHER" id="PTHR21715">
    <property type="entry name" value="RH04127P"/>
    <property type="match status" value="1"/>
</dbReference>
<dbReference type="Gene3D" id="3.30.1470.10">
    <property type="entry name" value="Photosystem I PsaD, reaction center subunit II"/>
    <property type="match status" value="1"/>
</dbReference>
<dbReference type="InterPro" id="IPR036020">
    <property type="entry name" value="WW_dom_sf"/>
</dbReference>
<sequence>MAEQVELEEIIDEDYEPTSEEIQDYFQVLGLDWDEDQDLRWIARDALKAPLPENWKPCEDTASKEIYYFNFKTGESLWDHPMDGHFIEVYLPC</sequence>
<dbReference type="EMBL" id="CH991543">
    <property type="protein sequence ID" value="EDQ92748.1"/>
    <property type="molecule type" value="Genomic_DNA"/>
</dbReference>
<evidence type="ECO:0000313" key="3">
    <source>
        <dbReference type="Proteomes" id="UP000001357"/>
    </source>
</evidence>
<protein>
    <recommendedName>
        <fullName evidence="1">WW domain-containing protein</fullName>
    </recommendedName>
</protein>
<dbReference type="PROSITE" id="PS50020">
    <property type="entry name" value="WW_DOMAIN_2"/>
    <property type="match status" value="1"/>
</dbReference>
<dbReference type="STRING" id="81824.A9UNS1"/>
<gene>
    <name evidence="2" type="ORF">MONBRDRAFT_13726</name>
</gene>
<dbReference type="AlphaFoldDB" id="A9UNS1"/>
<dbReference type="SMART" id="SM00456">
    <property type="entry name" value="WW"/>
    <property type="match status" value="1"/>
</dbReference>
<evidence type="ECO:0000259" key="1">
    <source>
        <dbReference type="PROSITE" id="PS50020"/>
    </source>
</evidence>
<keyword evidence="3" id="KW-1185">Reference proteome</keyword>
<dbReference type="Pfam" id="PF00397">
    <property type="entry name" value="WW"/>
    <property type="match status" value="1"/>
</dbReference>
<dbReference type="eggNOG" id="ENOG502QR4A">
    <property type="taxonomic scope" value="Eukaryota"/>
</dbReference>
<dbReference type="PANTHER" id="PTHR21715:SF0">
    <property type="entry name" value="RH04127P"/>
    <property type="match status" value="1"/>
</dbReference>
<accession>A9UNS1</accession>
<organism evidence="2 3">
    <name type="scientific">Monosiga brevicollis</name>
    <name type="common">Choanoflagellate</name>
    <dbReference type="NCBI Taxonomy" id="81824"/>
    <lineage>
        <taxon>Eukaryota</taxon>
        <taxon>Choanoflagellata</taxon>
        <taxon>Craspedida</taxon>
        <taxon>Salpingoecidae</taxon>
        <taxon>Monosiga</taxon>
    </lineage>
</organism>
<name>A9UNS1_MONBE</name>
<proteinExistence type="predicted"/>
<dbReference type="InterPro" id="IPR001202">
    <property type="entry name" value="WW_dom"/>
</dbReference>
<dbReference type="InParanoid" id="A9UNS1"/>
<dbReference type="Proteomes" id="UP000001357">
    <property type="component" value="Unassembled WGS sequence"/>
</dbReference>
<dbReference type="CDD" id="cd00201">
    <property type="entry name" value="WW"/>
    <property type="match status" value="1"/>
</dbReference>
<feature type="domain" description="WW" evidence="1">
    <location>
        <begin position="49"/>
        <end position="83"/>
    </location>
</feature>
<dbReference type="KEGG" id="mbr:MONBRDRAFT_13726"/>
<dbReference type="OMA" id="DLMWIAK"/>
<dbReference type="GeneID" id="5887825"/>
<evidence type="ECO:0000313" key="2">
    <source>
        <dbReference type="EMBL" id="EDQ92748.1"/>
    </source>
</evidence>